<dbReference type="AlphaFoldDB" id="A0A7Y9GZK4"/>
<keyword evidence="2" id="KW-0413">Isomerase</keyword>
<organism evidence="2 3">
    <name type="scientific">Nocardioides cavernae</name>
    <dbReference type="NCBI Taxonomy" id="1921566"/>
    <lineage>
        <taxon>Bacteria</taxon>
        <taxon>Bacillati</taxon>
        <taxon>Actinomycetota</taxon>
        <taxon>Actinomycetes</taxon>
        <taxon>Propionibacteriales</taxon>
        <taxon>Nocardioidaceae</taxon>
        <taxon>Nocardioides</taxon>
    </lineage>
</organism>
<dbReference type="GO" id="GO:0016853">
    <property type="term" value="F:isomerase activity"/>
    <property type="evidence" value="ECO:0007669"/>
    <property type="project" value="UniProtKB-KW"/>
</dbReference>
<dbReference type="Pfam" id="PF01323">
    <property type="entry name" value="DSBA"/>
    <property type="match status" value="1"/>
</dbReference>
<dbReference type="CDD" id="cd03024">
    <property type="entry name" value="DsbA_FrnE"/>
    <property type="match status" value="1"/>
</dbReference>
<gene>
    <name evidence="2" type="ORF">F4692_000144</name>
</gene>
<dbReference type="SUPFAM" id="SSF52833">
    <property type="entry name" value="Thioredoxin-like"/>
    <property type="match status" value="1"/>
</dbReference>
<dbReference type="Proteomes" id="UP000549911">
    <property type="component" value="Unassembled WGS sequence"/>
</dbReference>
<name>A0A7Y9GZK4_9ACTN</name>
<evidence type="ECO:0000313" key="3">
    <source>
        <dbReference type="Proteomes" id="UP000549911"/>
    </source>
</evidence>
<dbReference type="RefSeq" id="WP_179617746.1">
    <property type="nucleotide sequence ID" value="NZ_JACCBW010000001.1"/>
</dbReference>
<evidence type="ECO:0000313" key="2">
    <source>
        <dbReference type="EMBL" id="NYE35040.1"/>
    </source>
</evidence>
<comment type="caution">
    <text evidence="2">The sequence shown here is derived from an EMBL/GenBank/DDBJ whole genome shotgun (WGS) entry which is preliminary data.</text>
</comment>
<evidence type="ECO:0000259" key="1">
    <source>
        <dbReference type="Pfam" id="PF01323"/>
    </source>
</evidence>
<feature type="domain" description="DSBA-like thioredoxin" evidence="1">
    <location>
        <begin position="3"/>
        <end position="205"/>
    </location>
</feature>
<accession>A0A7Y9GZK4</accession>
<dbReference type="InterPro" id="IPR036249">
    <property type="entry name" value="Thioredoxin-like_sf"/>
</dbReference>
<keyword evidence="3" id="KW-1185">Reference proteome</keyword>
<reference evidence="2 3" key="2">
    <citation type="submission" date="2020-08" db="EMBL/GenBank/DDBJ databases">
        <title>The Agave Microbiome: Exploring the role of microbial communities in plant adaptations to desert environments.</title>
        <authorList>
            <person name="Partida-Martinez L.P."/>
        </authorList>
    </citation>
    <scope>NUCLEOTIDE SEQUENCE [LARGE SCALE GENOMIC DNA]</scope>
    <source>
        <strain evidence="2 3">AT2.17</strain>
    </source>
</reference>
<proteinExistence type="predicted"/>
<dbReference type="PANTHER" id="PTHR13887:SF41">
    <property type="entry name" value="THIOREDOXIN SUPERFAMILY PROTEIN"/>
    <property type="match status" value="1"/>
</dbReference>
<dbReference type="EMBL" id="JACCBW010000001">
    <property type="protein sequence ID" value="NYE35040.1"/>
    <property type="molecule type" value="Genomic_DNA"/>
</dbReference>
<reference evidence="2 3" key="1">
    <citation type="submission" date="2020-07" db="EMBL/GenBank/DDBJ databases">
        <authorList>
            <person name="Partida-Martinez L."/>
            <person name="Huntemann M."/>
            <person name="Clum A."/>
            <person name="Wang J."/>
            <person name="Palaniappan K."/>
            <person name="Ritter S."/>
            <person name="Chen I.-M."/>
            <person name="Stamatis D."/>
            <person name="Reddy T."/>
            <person name="O'Malley R."/>
            <person name="Daum C."/>
            <person name="Shapiro N."/>
            <person name="Ivanova N."/>
            <person name="Kyrpides N."/>
            <person name="Woyke T."/>
        </authorList>
    </citation>
    <scope>NUCLEOTIDE SEQUENCE [LARGE SCALE GENOMIC DNA]</scope>
    <source>
        <strain evidence="2 3">AT2.17</strain>
    </source>
</reference>
<dbReference type="GO" id="GO:0016491">
    <property type="term" value="F:oxidoreductase activity"/>
    <property type="evidence" value="ECO:0007669"/>
    <property type="project" value="InterPro"/>
</dbReference>
<protein>
    <submittedName>
        <fullName evidence="2">Putative DsbA family dithiol-disulfide isomerase</fullName>
    </submittedName>
</protein>
<sequence length="237" mass="25693">MKIEIWSDVVCPWCYIGKRRIENALAAFEHADEVEVHWRSYQLDPGAPAVPTEGTAAMLARKYGQSPAGAQQMQDRVEAVAAEEGLVYRLAETLHLNTVDAHRVIHLAHEQGGNALQGRVKEALLRAYFTDARNVADPEVLREVGLAEGLDATRLDEVLAGTEFTEDVHADVAQAQAYGASGVPFFVVDEKYGVSGAQPTEVFTQVFERAWSESRPAIQVLATGDTGEACGPDGCAI</sequence>
<dbReference type="Gene3D" id="3.40.30.10">
    <property type="entry name" value="Glutaredoxin"/>
    <property type="match status" value="1"/>
</dbReference>
<dbReference type="InterPro" id="IPR001853">
    <property type="entry name" value="DSBA-like_thioredoxin_dom"/>
</dbReference>
<dbReference type="PANTHER" id="PTHR13887">
    <property type="entry name" value="GLUTATHIONE S-TRANSFERASE KAPPA"/>
    <property type="match status" value="1"/>
</dbReference>